<feature type="transmembrane region" description="Helical" evidence="7">
    <location>
        <begin position="401"/>
        <end position="419"/>
    </location>
</feature>
<feature type="transmembrane region" description="Helical" evidence="7">
    <location>
        <begin position="278"/>
        <end position="297"/>
    </location>
</feature>
<dbReference type="Pfam" id="PF07690">
    <property type="entry name" value="MFS_1"/>
    <property type="match status" value="1"/>
</dbReference>
<protein>
    <recommendedName>
        <fullName evidence="8">Major facilitator superfamily (MFS) profile domain-containing protein</fullName>
    </recommendedName>
</protein>
<feature type="transmembrane region" description="Helical" evidence="7">
    <location>
        <begin position="189"/>
        <end position="208"/>
    </location>
</feature>
<feature type="transmembrane region" description="Helical" evidence="7">
    <location>
        <begin position="374"/>
        <end position="395"/>
    </location>
</feature>
<feature type="transmembrane region" description="Helical" evidence="7">
    <location>
        <begin position="118"/>
        <end position="139"/>
    </location>
</feature>
<organism evidence="9 10">
    <name type="scientific">Glycomyces endophyticus</name>
    <dbReference type="NCBI Taxonomy" id="480996"/>
    <lineage>
        <taxon>Bacteria</taxon>
        <taxon>Bacillati</taxon>
        <taxon>Actinomycetota</taxon>
        <taxon>Actinomycetes</taxon>
        <taxon>Glycomycetales</taxon>
        <taxon>Glycomycetaceae</taxon>
        <taxon>Glycomyces</taxon>
    </lineage>
</organism>
<evidence type="ECO:0000313" key="9">
    <source>
        <dbReference type="EMBL" id="GAA1679978.1"/>
    </source>
</evidence>
<keyword evidence="2" id="KW-0813">Transport</keyword>
<dbReference type="InterPro" id="IPR020846">
    <property type="entry name" value="MFS_dom"/>
</dbReference>
<evidence type="ECO:0000256" key="7">
    <source>
        <dbReference type="SAM" id="Phobius"/>
    </source>
</evidence>
<name>A0ABN2H0N2_9ACTN</name>
<dbReference type="Gene3D" id="1.20.1250.20">
    <property type="entry name" value="MFS general substrate transporter like domains"/>
    <property type="match status" value="1"/>
</dbReference>
<feature type="transmembrane region" description="Helical" evidence="7">
    <location>
        <begin position="160"/>
        <end position="183"/>
    </location>
</feature>
<feature type="transmembrane region" description="Helical" evidence="7">
    <location>
        <begin position="334"/>
        <end position="353"/>
    </location>
</feature>
<evidence type="ECO:0000256" key="5">
    <source>
        <dbReference type="ARBA" id="ARBA00022989"/>
    </source>
</evidence>
<evidence type="ECO:0000259" key="8">
    <source>
        <dbReference type="PROSITE" id="PS50850"/>
    </source>
</evidence>
<keyword evidence="5 7" id="KW-1133">Transmembrane helix</keyword>
<keyword evidence="3" id="KW-1003">Cell membrane</keyword>
<feature type="transmembrane region" description="Helical" evidence="7">
    <location>
        <begin position="247"/>
        <end position="266"/>
    </location>
</feature>
<proteinExistence type="predicted"/>
<evidence type="ECO:0000256" key="6">
    <source>
        <dbReference type="ARBA" id="ARBA00023136"/>
    </source>
</evidence>
<feature type="domain" description="Major facilitator superfamily (MFS) profile" evidence="8">
    <location>
        <begin position="21"/>
        <end position="428"/>
    </location>
</feature>
<keyword evidence="4 7" id="KW-0812">Transmembrane</keyword>
<dbReference type="InterPro" id="IPR036259">
    <property type="entry name" value="MFS_trans_sf"/>
</dbReference>
<keyword evidence="10" id="KW-1185">Reference proteome</keyword>
<evidence type="ECO:0000256" key="2">
    <source>
        <dbReference type="ARBA" id="ARBA00022448"/>
    </source>
</evidence>
<dbReference type="SUPFAM" id="SSF103473">
    <property type="entry name" value="MFS general substrate transporter"/>
    <property type="match status" value="1"/>
</dbReference>
<comment type="subcellular location">
    <subcellularLocation>
        <location evidence="1">Cell membrane</location>
        <topology evidence="1">Multi-pass membrane protein</topology>
    </subcellularLocation>
</comment>
<gene>
    <name evidence="9" type="ORF">GCM10009830_28780</name>
</gene>
<reference evidence="9 10" key="1">
    <citation type="journal article" date="2019" name="Int. J. Syst. Evol. Microbiol.">
        <title>The Global Catalogue of Microorganisms (GCM) 10K type strain sequencing project: providing services to taxonomists for standard genome sequencing and annotation.</title>
        <authorList>
            <consortium name="The Broad Institute Genomics Platform"/>
            <consortium name="The Broad Institute Genome Sequencing Center for Infectious Disease"/>
            <person name="Wu L."/>
            <person name="Ma J."/>
        </authorList>
    </citation>
    <scope>NUCLEOTIDE SEQUENCE [LARGE SCALE GENOMIC DNA]</scope>
    <source>
        <strain evidence="9 10">JCM 16001</strain>
    </source>
</reference>
<dbReference type="EMBL" id="BAAAQF010000010">
    <property type="protein sequence ID" value="GAA1679978.1"/>
    <property type="molecule type" value="Genomic_DNA"/>
</dbReference>
<dbReference type="Proteomes" id="UP001499851">
    <property type="component" value="Unassembled WGS sequence"/>
</dbReference>
<dbReference type="CDD" id="cd17369">
    <property type="entry name" value="MFS_ShiA_like"/>
    <property type="match status" value="1"/>
</dbReference>
<comment type="caution">
    <text evidence="9">The sequence shown here is derived from an EMBL/GenBank/DDBJ whole genome shotgun (WGS) entry which is preliminary data.</text>
</comment>
<dbReference type="PANTHER" id="PTHR43045:SF1">
    <property type="entry name" value="SHIKIMATE TRANSPORTER"/>
    <property type="match status" value="1"/>
</dbReference>
<dbReference type="PANTHER" id="PTHR43045">
    <property type="entry name" value="SHIKIMATE TRANSPORTER"/>
    <property type="match status" value="1"/>
</dbReference>
<feature type="transmembrane region" description="Helical" evidence="7">
    <location>
        <begin position="93"/>
        <end position="112"/>
    </location>
</feature>
<sequence length="825" mass="85815">MAQTATAPIRSPLGSKDRVKTAIAAAAGTSVENYDFIAYGTAAALYFGPVFFPSEDPLTSTLLAFATLAVGFVMRPLGGAVGGYLGDRFGRKPVLVAAMIVMGAATFAIGLMPTYAQIGIAAPIILTVVRMVQGLAFGAEWGGAITMAYEHAPWHRRGMFAAIPQSGNPLGIALASGMFAWSSTLEGDWQWRTPFLFSAVLVIVALIVRSRLSESPEFQEAQAAGKTEKNPFLATWRHDWRGILRVIALRVVESFAYYSTATYLLNYISEREPELRPVALGAITAASITAIAVTFLAGTLTDRIGRRPIYIGGCIAAALFAFPMYLLTNDGEPALVVAVFVIGIGLIHASLTGTQGALLTEQFRTATRTSGASLGYQIAAALGGFAPLLAAALVGRFGWPGASMLYLAAALVGLVGILLTKETWDREERARVNALVADARRALGAASAGAEPGRLRPCIRPRIVQAAAGRVLIGQSQIEAHRGALGAGVRAEQVHDVVDEQQPAALRVLVDRAAAHERVGDAPGVADLAHEVVVLGPDPEHAGAAAVHDAVGDQLGHGDLQVDEPQRRKPRVAAVGGGEPAGVVDRLAVDAARHGVARRGRERAVVAVEDPLRVVRAAGAGPLGVHEDRVRGEGVGERALVEGVEAVGAQDGGVAAGEGEVDERFVLGAGGVLGLAAGGPDRLADDADAAAGVAVGEVAEHAGDDAAGVGALLGHVEHEDVLAGGAQGVAQEGEVGSGHGYGDGFARGEGGFDEGHDAGEVLGGTRVVQRRVMERFLNRMFRHSRHPPPPLQIPGTVAPLVRDPTTTIAGVRQRIRRLAFNSATE</sequence>
<evidence type="ECO:0000256" key="4">
    <source>
        <dbReference type="ARBA" id="ARBA00022692"/>
    </source>
</evidence>
<dbReference type="InterPro" id="IPR011701">
    <property type="entry name" value="MFS"/>
</dbReference>
<evidence type="ECO:0000313" key="10">
    <source>
        <dbReference type="Proteomes" id="UP001499851"/>
    </source>
</evidence>
<feature type="transmembrane region" description="Helical" evidence="7">
    <location>
        <begin position="62"/>
        <end position="86"/>
    </location>
</feature>
<evidence type="ECO:0000256" key="1">
    <source>
        <dbReference type="ARBA" id="ARBA00004651"/>
    </source>
</evidence>
<evidence type="ECO:0000256" key="3">
    <source>
        <dbReference type="ARBA" id="ARBA00022475"/>
    </source>
</evidence>
<dbReference type="PROSITE" id="PS50850">
    <property type="entry name" value="MFS"/>
    <property type="match status" value="1"/>
</dbReference>
<feature type="transmembrane region" description="Helical" evidence="7">
    <location>
        <begin position="309"/>
        <end position="328"/>
    </location>
</feature>
<keyword evidence="6 7" id="KW-0472">Membrane</keyword>
<accession>A0ABN2H0N2</accession>